<feature type="transmembrane region" description="Helical" evidence="1">
    <location>
        <begin position="62"/>
        <end position="77"/>
    </location>
</feature>
<evidence type="ECO:0000313" key="2">
    <source>
        <dbReference type="EMBL" id="MFD1393931.1"/>
    </source>
</evidence>
<keyword evidence="1" id="KW-0472">Membrane</keyword>
<keyword evidence="1" id="KW-1133">Transmembrane helix</keyword>
<comment type="caution">
    <text evidence="2">The sequence shown here is derived from an EMBL/GenBank/DDBJ whole genome shotgun (WGS) entry which is preliminary data.</text>
</comment>
<accession>A0ABW4BBY7</accession>
<keyword evidence="1" id="KW-0812">Transmembrane</keyword>
<dbReference type="RefSeq" id="WP_125585591.1">
    <property type="nucleotide sequence ID" value="NZ_JBHTMO010000035.1"/>
</dbReference>
<sequence length="116" mass="13089">MVAAHFHSADGRLFREPRLNALMAEHGGRPTIERKQGKYLALLIAATVALIAMHLYYPTLDMVPLLFVFTFGGLYLLRDEYIVHPGGETMTLSYHDVAIILGKQHQRPIVFVPDED</sequence>
<gene>
    <name evidence="2" type="ORF">ACFQ3L_10180</name>
</gene>
<protein>
    <submittedName>
        <fullName evidence="2">Uncharacterized protein</fullName>
    </submittedName>
</protein>
<reference evidence="3" key="1">
    <citation type="journal article" date="2019" name="Int. J. Syst. Evol. Microbiol.">
        <title>The Global Catalogue of Microorganisms (GCM) 10K type strain sequencing project: providing services to taxonomists for standard genome sequencing and annotation.</title>
        <authorList>
            <consortium name="The Broad Institute Genomics Platform"/>
            <consortium name="The Broad Institute Genome Sequencing Center for Infectious Disease"/>
            <person name="Wu L."/>
            <person name="Ma J."/>
        </authorList>
    </citation>
    <scope>NUCLEOTIDE SEQUENCE [LARGE SCALE GENOMIC DNA]</scope>
    <source>
        <strain evidence="3">CCM 8911</strain>
    </source>
</reference>
<dbReference type="Proteomes" id="UP001597249">
    <property type="component" value="Unassembled WGS sequence"/>
</dbReference>
<organism evidence="2 3">
    <name type="scientific">Lacticaseibacillus jixianensis</name>
    <dbReference type="NCBI Taxonomy" id="2486012"/>
    <lineage>
        <taxon>Bacteria</taxon>
        <taxon>Bacillati</taxon>
        <taxon>Bacillota</taxon>
        <taxon>Bacilli</taxon>
        <taxon>Lactobacillales</taxon>
        <taxon>Lactobacillaceae</taxon>
        <taxon>Lacticaseibacillus</taxon>
    </lineage>
</organism>
<keyword evidence="3" id="KW-1185">Reference proteome</keyword>
<evidence type="ECO:0000313" key="3">
    <source>
        <dbReference type="Proteomes" id="UP001597249"/>
    </source>
</evidence>
<evidence type="ECO:0000256" key="1">
    <source>
        <dbReference type="SAM" id="Phobius"/>
    </source>
</evidence>
<proteinExistence type="predicted"/>
<feature type="transmembrane region" description="Helical" evidence="1">
    <location>
        <begin position="39"/>
        <end position="56"/>
    </location>
</feature>
<name>A0ABW4BBY7_9LACO</name>
<dbReference type="EMBL" id="JBHTMO010000035">
    <property type="protein sequence ID" value="MFD1393931.1"/>
    <property type="molecule type" value="Genomic_DNA"/>
</dbReference>